<protein>
    <submittedName>
        <fullName evidence="3">Integrase-like protein</fullName>
    </submittedName>
</protein>
<dbReference type="InterPro" id="IPR012337">
    <property type="entry name" value="RNaseH-like_sf"/>
</dbReference>
<dbReference type="AlphaFoldDB" id="A0A285V2W4"/>
<dbReference type="EMBL" id="OBQD01000057">
    <property type="protein sequence ID" value="SOC48389.1"/>
    <property type="molecule type" value="Genomic_DNA"/>
</dbReference>
<evidence type="ECO:0000256" key="1">
    <source>
        <dbReference type="SAM" id="MobiDB-lite"/>
    </source>
</evidence>
<dbReference type="PANTHER" id="PTHR47515">
    <property type="entry name" value="LOW CALCIUM RESPONSE LOCUS PROTEIN T"/>
    <property type="match status" value="1"/>
</dbReference>
<sequence length="111" mass="12497">MCYGLEFIAKALREWIAAVGAKTAYIMPGSPWENGYCESFNSKLRDELLNGEIFYTLKEAKIIIENWRRHHNTVRPHSLLGYKPPAPDATVWPGQDGPASMPTVAEKPSIH</sequence>
<feature type="region of interest" description="Disordered" evidence="1">
    <location>
        <begin position="88"/>
        <end position="111"/>
    </location>
</feature>
<dbReference type="SUPFAM" id="SSF53098">
    <property type="entry name" value="Ribonuclease H-like"/>
    <property type="match status" value="1"/>
</dbReference>
<dbReference type="GO" id="GO:0003676">
    <property type="term" value="F:nucleic acid binding"/>
    <property type="evidence" value="ECO:0007669"/>
    <property type="project" value="InterPro"/>
</dbReference>
<name>A0A285V2W4_9HYPH</name>
<feature type="domain" description="Integrase catalytic" evidence="2">
    <location>
        <begin position="1"/>
        <end position="92"/>
    </location>
</feature>
<evidence type="ECO:0000313" key="4">
    <source>
        <dbReference type="Proteomes" id="UP000219167"/>
    </source>
</evidence>
<evidence type="ECO:0000259" key="2">
    <source>
        <dbReference type="PROSITE" id="PS50994"/>
    </source>
</evidence>
<dbReference type="PROSITE" id="PS50994">
    <property type="entry name" value="INTEGRASE"/>
    <property type="match status" value="1"/>
</dbReference>
<dbReference type="Proteomes" id="UP000219167">
    <property type="component" value="Unassembled WGS sequence"/>
</dbReference>
<accession>A0A285V2W4</accession>
<organism evidence="3 4">
    <name type="scientific">Rhizobium subbaraonis</name>
    <dbReference type="NCBI Taxonomy" id="908946"/>
    <lineage>
        <taxon>Bacteria</taxon>
        <taxon>Pseudomonadati</taxon>
        <taxon>Pseudomonadota</taxon>
        <taxon>Alphaproteobacteria</taxon>
        <taxon>Hyphomicrobiales</taxon>
        <taxon>Rhizobiaceae</taxon>
        <taxon>Rhizobium/Agrobacterium group</taxon>
        <taxon>Rhizobium</taxon>
    </lineage>
</organism>
<dbReference type="InterPro" id="IPR036397">
    <property type="entry name" value="RNaseH_sf"/>
</dbReference>
<dbReference type="Pfam" id="PF13683">
    <property type="entry name" value="rve_3"/>
    <property type="match status" value="1"/>
</dbReference>
<dbReference type="InterPro" id="IPR001584">
    <property type="entry name" value="Integrase_cat-core"/>
</dbReference>
<evidence type="ECO:0000313" key="3">
    <source>
        <dbReference type="EMBL" id="SOC48389.1"/>
    </source>
</evidence>
<dbReference type="Gene3D" id="3.30.420.10">
    <property type="entry name" value="Ribonuclease H-like superfamily/Ribonuclease H"/>
    <property type="match status" value="1"/>
</dbReference>
<reference evidence="3 4" key="1">
    <citation type="submission" date="2017-08" db="EMBL/GenBank/DDBJ databases">
        <authorList>
            <person name="de Groot N.N."/>
        </authorList>
    </citation>
    <scope>NUCLEOTIDE SEQUENCE [LARGE SCALE GENOMIC DNA]</scope>
    <source>
        <strain evidence="3 4">JC85</strain>
    </source>
</reference>
<gene>
    <name evidence="3" type="ORF">SAMN05892877_1571</name>
</gene>
<dbReference type="GO" id="GO:0015074">
    <property type="term" value="P:DNA integration"/>
    <property type="evidence" value="ECO:0007669"/>
    <property type="project" value="InterPro"/>
</dbReference>
<keyword evidence="4" id="KW-1185">Reference proteome</keyword>
<proteinExistence type="predicted"/>
<dbReference type="PANTHER" id="PTHR47515:SF1">
    <property type="entry name" value="BLR2054 PROTEIN"/>
    <property type="match status" value="1"/>
</dbReference>